<dbReference type="Proteomes" id="UP000596660">
    <property type="component" value="Unplaced"/>
</dbReference>
<keyword evidence="3" id="KW-1185">Reference proteome</keyword>
<evidence type="ECO:0000256" key="1">
    <source>
        <dbReference type="SAM" id="MobiDB-lite"/>
    </source>
</evidence>
<protein>
    <submittedName>
        <fullName evidence="2">Uncharacterized protein</fullName>
    </submittedName>
</protein>
<evidence type="ECO:0000313" key="3">
    <source>
        <dbReference type="Proteomes" id="UP000596660"/>
    </source>
</evidence>
<name>A0A803LIU3_CHEQI</name>
<reference evidence="2" key="1">
    <citation type="journal article" date="2017" name="Nature">
        <title>The genome of Chenopodium quinoa.</title>
        <authorList>
            <person name="Jarvis D.E."/>
            <person name="Ho Y.S."/>
            <person name="Lightfoot D.J."/>
            <person name="Schmoeckel S.M."/>
            <person name="Li B."/>
            <person name="Borm T.J.A."/>
            <person name="Ohyanagi H."/>
            <person name="Mineta K."/>
            <person name="Michell C.T."/>
            <person name="Saber N."/>
            <person name="Kharbatia N.M."/>
            <person name="Rupper R.R."/>
            <person name="Sharp A.R."/>
            <person name="Dally N."/>
            <person name="Boughton B.A."/>
            <person name="Woo Y.H."/>
            <person name="Gao G."/>
            <person name="Schijlen E.G.W.M."/>
            <person name="Guo X."/>
            <person name="Momin A.A."/>
            <person name="Negrao S."/>
            <person name="Al-Babili S."/>
            <person name="Gehring C."/>
            <person name="Roessner U."/>
            <person name="Jung C."/>
            <person name="Murphy K."/>
            <person name="Arold S.T."/>
            <person name="Gojobori T."/>
            <person name="van der Linden C.G."/>
            <person name="van Loo E.N."/>
            <person name="Jellen E.N."/>
            <person name="Maughan P.J."/>
            <person name="Tester M."/>
        </authorList>
    </citation>
    <scope>NUCLEOTIDE SEQUENCE [LARGE SCALE GENOMIC DNA]</scope>
    <source>
        <strain evidence="2">cv. PI 614886</strain>
    </source>
</reference>
<organism evidence="2 3">
    <name type="scientific">Chenopodium quinoa</name>
    <name type="common">Quinoa</name>
    <dbReference type="NCBI Taxonomy" id="63459"/>
    <lineage>
        <taxon>Eukaryota</taxon>
        <taxon>Viridiplantae</taxon>
        <taxon>Streptophyta</taxon>
        <taxon>Embryophyta</taxon>
        <taxon>Tracheophyta</taxon>
        <taxon>Spermatophyta</taxon>
        <taxon>Magnoliopsida</taxon>
        <taxon>eudicotyledons</taxon>
        <taxon>Gunneridae</taxon>
        <taxon>Pentapetalae</taxon>
        <taxon>Caryophyllales</taxon>
        <taxon>Chenopodiaceae</taxon>
        <taxon>Chenopodioideae</taxon>
        <taxon>Atripliceae</taxon>
        <taxon>Chenopodium</taxon>
    </lineage>
</organism>
<feature type="region of interest" description="Disordered" evidence="1">
    <location>
        <begin position="35"/>
        <end position="59"/>
    </location>
</feature>
<feature type="region of interest" description="Disordered" evidence="1">
    <location>
        <begin position="100"/>
        <end position="136"/>
    </location>
</feature>
<dbReference type="Gramene" id="AUR62013890-RA">
    <property type="protein sequence ID" value="AUR62013890-RA:cds"/>
    <property type="gene ID" value="AUR62013890"/>
</dbReference>
<dbReference type="EnsemblPlants" id="AUR62013890-RA">
    <property type="protein sequence ID" value="AUR62013890-RA:cds"/>
    <property type="gene ID" value="AUR62013890"/>
</dbReference>
<dbReference type="AlphaFoldDB" id="A0A803LIU3"/>
<reference evidence="2" key="2">
    <citation type="submission" date="2021-03" db="UniProtKB">
        <authorList>
            <consortium name="EnsemblPlants"/>
        </authorList>
    </citation>
    <scope>IDENTIFICATION</scope>
</reference>
<evidence type="ECO:0000313" key="2">
    <source>
        <dbReference type="EnsemblPlants" id="AUR62013890-RA:cds"/>
    </source>
</evidence>
<sequence>MEEYLIIHGFMSYYTVWHWHGEKLIPMGSTSSVNNDTELKRESGGCDNNDGFDHENSVDEDNINDMMERQVVLANTLQSSAKLLQCCDMSSVQWFAMEESGDDYSQERQDMEELQQDGATSQPKPKKKGRGLSKGVQTTTPTFLEFDEFGLPTGQWESEYGKQIGTCSKKVDINLENMKKKALEGQEGTSSCEERGIDALTLALGKKDNRDHAKGLGRCGVGVGLTKAFEKQDRKGKRSSQSSCYVNELEAMKDSLT</sequence>
<accession>A0A803LIU3</accession>
<proteinExistence type="predicted"/>